<dbReference type="OrthoDB" id="3734098at2"/>
<dbReference type="AlphaFoldDB" id="A0A1G9N7E6"/>
<evidence type="ECO:0000313" key="2">
    <source>
        <dbReference type="EMBL" id="SDL82221.1"/>
    </source>
</evidence>
<proteinExistence type="predicted"/>
<reference evidence="2 3" key="1">
    <citation type="submission" date="2016-10" db="EMBL/GenBank/DDBJ databases">
        <authorList>
            <person name="de Groot N.N."/>
        </authorList>
    </citation>
    <scope>NUCLEOTIDE SEQUENCE [LARGE SCALE GENOMIC DNA]</scope>
    <source>
        <strain evidence="2 3">CGMCC 1.9159</strain>
    </source>
</reference>
<evidence type="ECO:0000256" key="1">
    <source>
        <dbReference type="SAM" id="Phobius"/>
    </source>
</evidence>
<dbReference type="EMBL" id="FNGP01000007">
    <property type="protein sequence ID" value="SDL82221.1"/>
    <property type="molecule type" value="Genomic_DNA"/>
</dbReference>
<feature type="transmembrane region" description="Helical" evidence="1">
    <location>
        <begin position="33"/>
        <end position="54"/>
    </location>
</feature>
<dbReference type="RefSeq" id="WP_093253811.1">
    <property type="nucleotide sequence ID" value="NZ_FNGP01000007.1"/>
</dbReference>
<organism evidence="2 3">
    <name type="scientific">Tessaracoccus oleiagri</name>
    <dbReference type="NCBI Taxonomy" id="686624"/>
    <lineage>
        <taxon>Bacteria</taxon>
        <taxon>Bacillati</taxon>
        <taxon>Actinomycetota</taxon>
        <taxon>Actinomycetes</taxon>
        <taxon>Propionibacteriales</taxon>
        <taxon>Propionibacteriaceae</taxon>
        <taxon>Tessaracoccus</taxon>
    </lineage>
</organism>
<keyword evidence="3" id="KW-1185">Reference proteome</keyword>
<dbReference type="Proteomes" id="UP000199475">
    <property type="component" value="Unassembled WGS sequence"/>
</dbReference>
<accession>A0A1G9N7E6</accession>
<keyword evidence="1" id="KW-1133">Transmembrane helix</keyword>
<protein>
    <submittedName>
        <fullName evidence="2">Uncharacterized protein</fullName>
    </submittedName>
</protein>
<keyword evidence="1" id="KW-0472">Membrane</keyword>
<sequence length="77" mass="8781">MRWLVVTLVTLLSVFMVATVVIAVWQESIGWGWWWAIPLGAVFVLAVIGFRLVIQRADERARLRDAELDRLETEGGQ</sequence>
<dbReference type="STRING" id="686624.SAMN04488242_2938"/>
<gene>
    <name evidence="2" type="ORF">SAMN04488242_2938</name>
</gene>
<keyword evidence="1" id="KW-0812">Transmembrane</keyword>
<name>A0A1G9N7E6_9ACTN</name>
<evidence type="ECO:0000313" key="3">
    <source>
        <dbReference type="Proteomes" id="UP000199475"/>
    </source>
</evidence>